<evidence type="ECO:0000256" key="4">
    <source>
        <dbReference type="ARBA" id="ARBA00023128"/>
    </source>
</evidence>
<evidence type="ECO:0000256" key="3">
    <source>
        <dbReference type="ARBA" id="ARBA00022980"/>
    </source>
</evidence>
<keyword evidence="9" id="KW-1185">Reference proteome</keyword>
<protein>
    <recommendedName>
        <fullName evidence="7">Small ribosomal subunit protein uS8m</fullName>
    </recommendedName>
</protein>
<evidence type="ECO:0000256" key="1">
    <source>
        <dbReference type="ARBA" id="ARBA00004173"/>
    </source>
</evidence>
<dbReference type="FunFam" id="3.30.1490.10:FF:000005">
    <property type="entry name" value="Mitochondrial 40S ribosomal protein S8"/>
    <property type="match status" value="1"/>
</dbReference>
<dbReference type="PANTHER" id="PTHR11758">
    <property type="entry name" value="40S RIBOSOMAL PROTEIN S15A"/>
    <property type="match status" value="1"/>
</dbReference>
<evidence type="ECO:0000256" key="6">
    <source>
        <dbReference type="ARBA" id="ARBA00037226"/>
    </source>
</evidence>
<evidence type="ECO:0000256" key="5">
    <source>
        <dbReference type="ARBA" id="ARBA00023274"/>
    </source>
</evidence>
<proteinExistence type="inferred from homology"/>
<dbReference type="Pfam" id="PF00410">
    <property type="entry name" value="Ribosomal_S8"/>
    <property type="match status" value="1"/>
</dbReference>
<keyword evidence="5" id="KW-0687">Ribonucleoprotein</keyword>
<dbReference type="OrthoDB" id="409928at2759"/>
<evidence type="ECO:0000256" key="7">
    <source>
        <dbReference type="ARBA" id="ARBA00071383"/>
    </source>
</evidence>
<accession>A0A8H7ARP5</accession>
<dbReference type="GO" id="GO:1990904">
    <property type="term" value="C:ribonucleoprotein complex"/>
    <property type="evidence" value="ECO:0007669"/>
    <property type="project" value="UniProtKB-KW"/>
</dbReference>
<dbReference type="GO" id="GO:0005739">
    <property type="term" value="C:mitochondrion"/>
    <property type="evidence" value="ECO:0007669"/>
    <property type="project" value="UniProtKB-SubCell"/>
</dbReference>
<dbReference type="GO" id="GO:0006412">
    <property type="term" value="P:translation"/>
    <property type="evidence" value="ECO:0007669"/>
    <property type="project" value="InterPro"/>
</dbReference>
<comment type="function">
    <text evidence="6">Component of the mitochondrial ribosome (mitoribosome), a dedicated translation machinery responsible for the synthesis of mitochondrial genome-encoded proteins, including at least some of the essential transmembrane subunits of the mitochondrial respiratory chain. The mitoribosomes are attached to the mitochondrial inner membrane and translation products are cotranslationally integrated into the membrane.</text>
</comment>
<dbReference type="FunFam" id="3.30.1370.30:FF:000006">
    <property type="entry name" value="40S ribosomal protein S8"/>
    <property type="match status" value="1"/>
</dbReference>
<dbReference type="GO" id="GO:0003735">
    <property type="term" value="F:structural constituent of ribosome"/>
    <property type="evidence" value="ECO:0007669"/>
    <property type="project" value="InterPro"/>
</dbReference>
<reference evidence="8" key="1">
    <citation type="submission" date="2020-02" db="EMBL/GenBank/DDBJ databases">
        <authorList>
            <person name="Palmer J.M."/>
        </authorList>
    </citation>
    <scope>NUCLEOTIDE SEQUENCE</scope>
    <source>
        <strain evidence="8">EPUS1.4</strain>
        <tissue evidence="8">Thallus</tissue>
    </source>
</reference>
<gene>
    <name evidence="8" type="ORF">GJ744_006607</name>
</gene>
<evidence type="ECO:0000313" key="9">
    <source>
        <dbReference type="Proteomes" id="UP000606974"/>
    </source>
</evidence>
<comment type="similarity">
    <text evidence="2">Belongs to the universal ribosomal protein uS8 family.</text>
</comment>
<dbReference type="InterPro" id="IPR000630">
    <property type="entry name" value="Ribosomal_uS8"/>
</dbReference>
<dbReference type="InterPro" id="IPR035987">
    <property type="entry name" value="Ribosomal_uS8_sf"/>
</dbReference>
<dbReference type="GO" id="GO:0005840">
    <property type="term" value="C:ribosome"/>
    <property type="evidence" value="ECO:0007669"/>
    <property type="project" value="UniProtKB-KW"/>
</dbReference>
<comment type="caution">
    <text evidence="8">The sequence shown here is derived from an EMBL/GenBank/DDBJ whole genome shotgun (WGS) entry which is preliminary data.</text>
</comment>
<dbReference type="EMBL" id="JAACFV010000003">
    <property type="protein sequence ID" value="KAF7513993.1"/>
    <property type="molecule type" value="Genomic_DNA"/>
</dbReference>
<dbReference type="Gene3D" id="3.30.1370.30">
    <property type="match status" value="1"/>
</dbReference>
<keyword evidence="4" id="KW-0496">Mitochondrion</keyword>
<evidence type="ECO:0000313" key="8">
    <source>
        <dbReference type="EMBL" id="KAF7513993.1"/>
    </source>
</evidence>
<dbReference type="Proteomes" id="UP000606974">
    <property type="component" value="Unassembled WGS sequence"/>
</dbReference>
<dbReference type="Gene3D" id="3.30.1490.10">
    <property type="match status" value="1"/>
</dbReference>
<dbReference type="AlphaFoldDB" id="A0A8H7ARP5"/>
<sequence>MSLVLLANTCSHLQNASKARLGLTSIPSTSLHLRLALALQNAGFLSTVVRGGQAPPPPHLLLNHPTPNNEAAEIEPVTQENVASRRLWLGMKYWNSEPVIEKMQMVSKPTRRIWMDTEGLSTLVLGRQSGYVKGLRRPGECLFVTTDKGVMEARECVEKKIGGMLLCRVY</sequence>
<name>A0A8H7ARP5_9EURO</name>
<comment type="subcellular location">
    <subcellularLocation>
        <location evidence="1">Mitochondrion</location>
    </subcellularLocation>
</comment>
<dbReference type="SUPFAM" id="SSF56047">
    <property type="entry name" value="Ribosomal protein S8"/>
    <property type="match status" value="1"/>
</dbReference>
<organism evidence="8 9">
    <name type="scientific">Endocarpon pusillum</name>
    <dbReference type="NCBI Taxonomy" id="364733"/>
    <lineage>
        <taxon>Eukaryota</taxon>
        <taxon>Fungi</taxon>
        <taxon>Dikarya</taxon>
        <taxon>Ascomycota</taxon>
        <taxon>Pezizomycotina</taxon>
        <taxon>Eurotiomycetes</taxon>
        <taxon>Chaetothyriomycetidae</taxon>
        <taxon>Verrucariales</taxon>
        <taxon>Verrucariaceae</taxon>
        <taxon>Endocarpon</taxon>
    </lineage>
</organism>
<keyword evidence="3" id="KW-0689">Ribosomal protein</keyword>
<evidence type="ECO:0000256" key="2">
    <source>
        <dbReference type="ARBA" id="ARBA00006471"/>
    </source>
</evidence>